<evidence type="ECO:0000313" key="3">
    <source>
        <dbReference type="Proteomes" id="UP001501446"/>
    </source>
</evidence>
<reference evidence="3" key="1">
    <citation type="journal article" date="2019" name="Int. J. Syst. Evol. Microbiol.">
        <title>The Global Catalogue of Microorganisms (GCM) 10K type strain sequencing project: providing services to taxonomists for standard genome sequencing and annotation.</title>
        <authorList>
            <consortium name="The Broad Institute Genomics Platform"/>
            <consortium name="The Broad Institute Genome Sequencing Center for Infectious Disease"/>
            <person name="Wu L."/>
            <person name="Ma J."/>
        </authorList>
    </citation>
    <scope>NUCLEOTIDE SEQUENCE [LARGE SCALE GENOMIC DNA]</scope>
    <source>
        <strain evidence="3">JCM 18958</strain>
    </source>
</reference>
<keyword evidence="3" id="KW-1185">Reference proteome</keyword>
<gene>
    <name evidence="2" type="ORF">GCM10025781_05550</name>
</gene>
<evidence type="ECO:0000259" key="1">
    <source>
        <dbReference type="Pfam" id="PF13338"/>
    </source>
</evidence>
<dbReference type="Pfam" id="PF13338">
    <property type="entry name" value="AbiEi_4"/>
    <property type="match status" value="1"/>
</dbReference>
<sequence length="189" mass="21228">MQTGTYLDQLREIALDQHGLVTTSQAAEEGVPPVELRKMLSRGRVERAAHGVYRIPQTPSSANDQYQLAVLWTGDPNACLSHESALEAWDITDIIPNQIHVTIPRHRRVRRKGGEGYILHHNDLRPHQKTWWEGIPITTVPTTIEHCITTGTQTYLIKQALERGARTSLLPASHVGHLAQLLEERDFAA</sequence>
<dbReference type="EMBL" id="BAABLN010000005">
    <property type="protein sequence ID" value="GAA4691410.1"/>
    <property type="molecule type" value="Genomic_DNA"/>
</dbReference>
<comment type="caution">
    <text evidence="2">The sequence shown here is derived from an EMBL/GenBank/DDBJ whole genome shotgun (WGS) entry which is preliminary data.</text>
</comment>
<accession>A0ABP8WLI1</accession>
<proteinExistence type="predicted"/>
<feature type="domain" description="AbiEi antitoxin N-terminal" evidence="1">
    <location>
        <begin position="8"/>
        <end position="56"/>
    </location>
</feature>
<evidence type="ECO:0000313" key="2">
    <source>
        <dbReference type="EMBL" id="GAA4691410.1"/>
    </source>
</evidence>
<dbReference type="Proteomes" id="UP001501446">
    <property type="component" value="Unassembled WGS sequence"/>
</dbReference>
<protein>
    <submittedName>
        <fullName evidence="2">Type IV toxin-antitoxin system AbiEi family antitoxin domain-containing protein</fullName>
    </submittedName>
</protein>
<dbReference type="InterPro" id="IPR025159">
    <property type="entry name" value="AbiEi_N"/>
</dbReference>
<dbReference type="RefSeq" id="WP_345310500.1">
    <property type="nucleotide sequence ID" value="NZ_BAABLN010000005.1"/>
</dbReference>
<name>A0ABP8WLI1_9MICC</name>
<organism evidence="2 3">
    <name type="scientific">Kocuria gwangalliensis</name>
    <dbReference type="NCBI Taxonomy" id="501592"/>
    <lineage>
        <taxon>Bacteria</taxon>
        <taxon>Bacillati</taxon>
        <taxon>Actinomycetota</taxon>
        <taxon>Actinomycetes</taxon>
        <taxon>Micrococcales</taxon>
        <taxon>Micrococcaceae</taxon>
        <taxon>Kocuria</taxon>
    </lineage>
</organism>